<dbReference type="Gene3D" id="2.60.40.1090">
    <property type="entry name" value="Fimbrial-type adhesion domain"/>
    <property type="match status" value="1"/>
</dbReference>
<dbReference type="SUPFAM" id="SSF49401">
    <property type="entry name" value="Bacterial adhesins"/>
    <property type="match status" value="1"/>
</dbReference>
<evidence type="ECO:0000256" key="3">
    <source>
        <dbReference type="ARBA" id="ARBA00022729"/>
    </source>
</evidence>
<dbReference type="PANTHER" id="PTHR33420">
    <property type="entry name" value="FIMBRIAL SUBUNIT ELFA-RELATED"/>
    <property type="match status" value="1"/>
</dbReference>
<dbReference type="PANTHER" id="PTHR33420:SF12">
    <property type="entry name" value="FIMBRIN-LIKE PROTEIN FIMI-RELATED"/>
    <property type="match status" value="1"/>
</dbReference>
<protein>
    <submittedName>
        <fullName evidence="7">Type 1 fimbrial protein</fullName>
    </submittedName>
</protein>
<dbReference type="InterPro" id="IPR036937">
    <property type="entry name" value="Adhesion_dom_fimbrial_sf"/>
</dbReference>
<name>A0A6P1V1A8_9ENTR</name>
<dbReference type="GO" id="GO:0043709">
    <property type="term" value="P:cell adhesion involved in single-species biofilm formation"/>
    <property type="evidence" value="ECO:0007669"/>
    <property type="project" value="TreeGrafter"/>
</dbReference>
<feature type="signal peptide" evidence="5">
    <location>
        <begin position="1"/>
        <end position="19"/>
    </location>
</feature>
<evidence type="ECO:0000313" key="8">
    <source>
        <dbReference type="Proteomes" id="UP000464389"/>
    </source>
</evidence>
<dbReference type="EMBL" id="CP048108">
    <property type="protein sequence ID" value="QHS47627.1"/>
    <property type="molecule type" value="Genomic_DNA"/>
</dbReference>
<dbReference type="NCBIfam" id="NF011820">
    <property type="entry name" value="PRK15292.1"/>
    <property type="match status" value="1"/>
</dbReference>
<proteinExistence type="inferred from homology"/>
<dbReference type="InterPro" id="IPR008966">
    <property type="entry name" value="Adhesion_dom_sf"/>
</dbReference>
<keyword evidence="3 5" id="KW-0732">Signal</keyword>
<dbReference type="InterPro" id="IPR050263">
    <property type="entry name" value="Bact_Fimbrial_Adh_Pro"/>
</dbReference>
<feature type="chain" id="PRO_5026837736" evidence="5">
    <location>
        <begin position="20"/>
        <end position="366"/>
    </location>
</feature>
<dbReference type="Proteomes" id="UP000464389">
    <property type="component" value="Chromosome"/>
</dbReference>
<gene>
    <name evidence="7" type="ORF">GW952_19430</name>
</gene>
<organism evidence="7 8">
    <name type="scientific">Klebsiella michiganensis</name>
    <dbReference type="NCBI Taxonomy" id="1134687"/>
    <lineage>
        <taxon>Bacteria</taxon>
        <taxon>Pseudomonadati</taxon>
        <taxon>Pseudomonadota</taxon>
        <taxon>Gammaproteobacteria</taxon>
        <taxon>Enterobacterales</taxon>
        <taxon>Enterobacteriaceae</taxon>
        <taxon>Klebsiella/Raoultella group</taxon>
        <taxon>Klebsiella</taxon>
    </lineage>
</organism>
<dbReference type="GO" id="GO:0009289">
    <property type="term" value="C:pilus"/>
    <property type="evidence" value="ECO:0007669"/>
    <property type="project" value="UniProtKB-SubCell"/>
</dbReference>
<dbReference type="InterPro" id="IPR000259">
    <property type="entry name" value="Adhesion_dom_fimbrial"/>
</dbReference>
<evidence type="ECO:0000256" key="4">
    <source>
        <dbReference type="ARBA" id="ARBA00023263"/>
    </source>
</evidence>
<evidence type="ECO:0000256" key="5">
    <source>
        <dbReference type="SAM" id="SignalP"/>
    </source>
</evidence>
<comment type="subcellular location">
    <subcellularLocation>
        <location evidence="1">Fimbrium</location>
    </subcellularLocation>
</comment>
<evidence type="ECO:0000256" key="1">
    <source>
        <dbReference type="ARBA" id="ARBA00004561"/>
    </source>
</evidence>
<comment type="similarity">
    <text evidence="2">Belongs to the fimbrial protein family.</text>
</comment>
<accession>A0A6P1V1A8</accession>
<dbReference type="AlphaFoldDB" id="A0A6P1V1A8"/>
<sequence length="366" mass="38719">MKKYFALVLFLIFPGYVWACSSGLNYGDVSITNLPPKILLSAGNYSAGTVIYDSGKIYHAETSVLNCTGSLYARFSWAPGVANALVGNNIYATSVPGVGLRVKVWLNTTGKYNGSSTAFKADSSEHYIGDNDFSLGSTTIFSYYASTNYSPVYQLQLVATGGTIPSNSSLSFTDPISTVAIKDSEGEFVISQLHISGTTKIELVPMGCTANTAALNFQMGSVKTSEFNLSNKVGSVQQTLTLTCEPGTNVLMWVTATEAEGDNPDRTVIALTPGENTATGVGVQLSIGRTTLSLNDSLYLAFPYSDRTSVTNPEAEASYSIFTTPDNPGGASASNSLTFTANYYKTGDTVTPGTANASGTITFIYQ</sequence>
<feature type="domain" description="Fimbrial-type adhesion" evidence="6">
    <location>
        <begin position="195"/>
        <end position="366"/>
    </location>
</feature>
<dbReference type="RefSeq" id="WP_162122162.1">
    <property type="nucleotide sequence ID" value="NZ_CP048108.1"/>
</dbReference>
<evidence type="ECO:0000256" key="2">
    <source>
        <dbReference type="ARBA" id="ARBA00006671"/>
    </source>
</evidence>
<evidence type="ECO:0000259" key="6">
    <source>
        <dbReference type="Pfam" id="PF00419"/>
    </source>
</evidence>
<dbReference type="Pfam" id="PF00419">
    <property type="entry name" value="Fimbrial"/>
    <property type="match status" value="1"/>
</dbReference>
<dbReference type="Gene3D" id="2.60.40.3310">
    <property type="match status" value="1"/>
</dbReference>
<keyword evidence="4" id="KW-0281">Fimbrium</keyword>
<evidence type="ECO:0000313" key="7">
    <source>
        <dbReference type="EMBL" id="QHS47627.1"/>
    </source>
</evidence>
<reference evidence="7 8" key="1">
    <citation type="submission" date="2020-01" db="EMBL/GenBank/DDBJ databases">
        <title>Bactrocera dorsalis gut bacteria genome.</title>
        <authorList>
            <person name="Zhang H."/>
            <person name="Cai Z."/>
        </authorList>
    </citation>
    <scope>NUCLEOTIDE SEQUENCE [LARGE SCALE GENOMIC DNA]</scope>
    <source>
        <strain evidence="7 8">BD177</strain>
    </source>
</reference>